<dbReference type="EMBL" id="JAVYJV010000019">
    <property type="protein sequence ID" value="KAK4345330.1"/>
    <property type="molecule type" value="Genomic_DNA"/>
</dbReference>
<protein>
    <submittedName>
        <fullName evidence="2">Uncharacterized protein</fullName>
    </submittedName>
</protein>
<feature type="compositionally biased region" description="Basic and acidic residues" evidence="1">
    <location>
        <begin position="10"/>
        <end position="21"/>
    </location>
</feature>
<dbReference type="Proteomes" id="UP001291623">
    <property type="component" value="Unassembled WGS sequence"/>
</dbReference>
<keyword evidence="3" id="KW-1185">Reference proteome</keyword>
<dbReference type="AlphaFoldDB" id="A0AAE1R522"/>
<comment type="caution">
    <text evidence="2">The sequence shown here is derived from an EMBL/GenBank/DDBJ whole genome shotgun (WGS) entry which is preliminary data.</text>
</comment>
<reference evidence="2" key="1">
    <citation type="submission" date="2023-12" db="EMBL/GenBank/DDBJ databases">
        <title>Genome assembly of Anisodus tanguticus.</title>
        <authorList>
            <person name="Wang Y.-J."/>
        </authorList>
    </citation>
    <scope>NUCLEOTIDE SEQUENCE</scope>
    <source>
        <strain evidence="2">KB-2021</strain>
        <tissue evidence="2">Leaf</tissue>
    </source>
</reference>
<evidence type="ECO:0000313" key="2">
    <source>
        <dbReference type="EMBL" id="KAK4345330.1"/>
    </source>
</evidence>
<proteinExistence type="predicted"/>
<evidence type="ECO:0000313" key="3">
    <source>
        <dbReference type="Proteomes" id="UP001291623"/>
    </source>
</evidence>
<organism evidence="2 3">
    <name type="scientific">Anisodus tanguticus</name>
    <dbReference type="NCBI Taxonomy" id="243964"/>
    <lineage>
        <taxon>Eukaryota</taxon>
        <taxon>Viridiplantae</taxon>
        <taxon>Streptophyta</taxon>
        <taxon>Embryophyta</taxon>
        <taxon>Tracheophyta</taxon>
        <taxon>Spermatophyta</taxon>
        <taxon>Magnoliopsida</taxon>
        <taxon>eudicotyledons</taxon>
        <taxon>Gunneridae</taxon>
        <taxon>Pentapetalae</taxon>
        <taxon>asterids</taxon>
        <taxon>lamiids</taxon>
        <taxon>Solanales</taxon>
        <taxon>Solanaceae</taxon>
        <taxon>Solanoideae</taxon>
        <taxon>Hyoscyameae</taxon>
        <taxon>Anisodus</taxon>
    </lineage>
</organism>
<gene>
    <name evidence="2" type="ORF">RND71_035506</name>
</gene>
<name>A0AAE1R522_9SOLA</name>
<feature type="region of interest" description="Disordered" evidence="1">
    <location>
        <begin position="1"/>
        <end position="21"/>
    </location>
</feature>
<accession>A0AAE1R522</accession>
<evidence type="ECO:0000256" key="1">
    <source>
        <dbReference type="SAM" id="MobiDB-lite"/>
    </source>
</evidence>
<sequence length="92" mass="10218">MGWSDNTKTQNEEQKEEIRERGDGLRMIGLGGVGRLGLGVGVRNGNKGLQRRRKESWILGTLDEEIKCHTLSGVIGYMLCSTDGQKLTSRIQ</sequence>